<dbReference type="GO" id="GO:0003677">
    <property type="term" value="F:DNA binding"/>
    <property type="evidence" value="ECO:0007669"/>
    <property type="project" value="UniProtKB-KW"/>
</dbReference>
<evidence type="ECO:0000256" key="6">
    <source>
        <dbReference type="ARBA" id="ARBA00022741"/>
    </source>
</evidence>
<dbReference type="InterPro" id="IPR012178">
    <property type="entry name" value="RFC1"/>
</dbReference>
<keyword evidence="9 10" id="KW-0539">Nucleus</keyword>
<feature type="compositionally biased region" description="Polar residues" evidence="11">
    <location>
        <begin position="202"/>
        <end position="221"/>
    </location>
</feature>
<evidence type="ECO:0000256" key="3">
    <source>
        <dbReference type="ARBA" id="ARBA00020401"/>
    </source>
</evidence>
<feature type="compositionally biased region" description="Basic residues" evidence="11">
    <location>
        <begin position="1001"/>
        <end position="1010"/>
    </location>
</feature>
<dbReference type="Pfam" id="PF25361">
    <property type="entry name" value="AAA_lid_RFC1"/>
    <property type="match status" value="1"/>
</dbReference>
<keyword evidence="4" id="KW-0597">Phosphoprotein</keyword>
<name>A0A158NYA2_ATTCE</name>
<keyword evidence="7 10" id="KW-0067">ATP-binding</keyword>
<dbReference type="GO" id="GO:0006281">
    <property type="term" value="P:DNA repair"/>
    <property type="evidence" value="ECO:0007669"/>
    <property type="project" value="InterPro"/>
</dbReference>
<feature type="domain" description="BRCT" evidence="12">
    <location>
        <begin position="293"/>
        <end position="373"/>
    </location>
</feature>
<dbReference type="InterPro" id="IPR047854">
    <property type="entry name" value="RFC_lid"/>
</dbReference>
<dbReference type="FunCoup" id="A0A158NYA2">
    <property type="interactions" value="2026"/>
</dbReference>
<dbReference type="InterPro" id="IPR027417">
    <property type="entry name" value="P-loop_NTPase"/>
</dbReference>
<dbReference type="InterPro" id="IPR001357">
    <property type="entry name" value="BRCT_dom"/>
</dbReference>
<dbReference type="Gene3D" id="1.10.8.60">
    <property type="match status" value="1"/>
</dbReference>
<feature type="region of interest" description="Disordered" evidence="11">
    <location>
        <begin position="146"/>
        <end position="250"/>
    </location>
</feature>
<gene>
    <name evidence="13" type="primary">105625807</name>
</gene>
<feature type="compositionally biased region" description="Basic and acidic residues" evidence="11">
    <location>
        <begin position="235"/>
        <end position="250"/>
    </location>
</feature>
<dbReference type="FunFam" id="3.40.50.300:FF:000395">
    <property type="entry name" value="Replication factor C subunit 1"/>
    <property type="match status" value="1"/>
</dbReference>
<evidence type="ECO:0000256" key="11">
    <source>
        <dbReference type="SAM" id="MobiDB-lite"/>
    </source>
</evidence>
<proteinExistence type="inferred from homology"/>
<dbReference type="EMBL" id="ADTU01003546">
    <property type="status" value="NOT_ANNOTATED_CDS"/>
    <property type="molecule type" value="Genomic_DNA"/>
</dbReference>
<reference evidence="14" key="1">
    <citation type="journal article" date="2011" name="PLoS Genet.">
        <title>The genome sequence of the leaf-cutter ant Atta cephalotes reveals insights into its obligate symbiotic lifestyle.</title>
        <authorList>
            <person name="Suen G."/>
            <person name="Teiling C."/>
            <person name="Li L."/>
            <person name="Holt C."/>
            <person name="Abouheif E."/>
            <person name="Bornberg-Bauer E."/>
            <person name="Bouffard P."/>
            <person name="Caldera E.J."/>
            <person name="Cash E."/>
            <person name="Cavanaugh A."/>
            <person name="Denas O."/>
            <person name="Elhaik E."/>
            <person name="Fave M.J."/>
            <person name="Gadau J."/>
            <person name="Gibson J.D."/>
            <person name="Graur D."/>
            <person name="Grubbs K.J."/>
            <person name="Hagen D.E."/>
            <person name="Harkins T.T."/>
            <person name="Helmkampf M."/>
            <person name="Hu H."/>
            <person name="Johnson B.R."/>
            <person name="Kim J."/>
            <person name="Marsh S.E."/>
            <person name="Moeller J.A."/>
            <person name="Munoz-Torres M.C."/>
            <person name="Murphy M.C."/>
            <person name="Naughton M.C."/>
            <person name="Nigam S."/>
            <person name="Overson R."/>
            <person name="Rajakumar R."/>
            <person name="Reese J.T."/>
            <person name="Scott J.J."/>
            <person name="Smith C.R."/>
            <person name="Tao S."/>
            <person name="Tsutsui N.D."/>
            <person name="Viljakainen L."/>
            <person name="Wissler L."/>
            <person name="Yandell M.D."/>
            <person name="Zimmer F."/>
            <person name="Taylor J."/>
            <person name="Slater S.C."/>
            <person name="Clifton S.W."/>
            <person name="Warren W.C."/>
            <person name="Elsik C.G."/>
            <person name="Smith C.D."/>
            <person name="Weinstock G.M."/>
            <person name="Gerardo N.M."/>
            <person name="Currie C.R."/>
        </authorList>
    </citation>
    <scope>NUCLEOTIDE SEQUENCE [LARGE SCALE GENOMIC DNA]</scope>
</reference>
<evidence type="ECO:0000256" key="1">
    <source>
        <dbReference type="ARBA" id="ARBA00004123"/>
    </source>
</evidence>
<keyword evidence="8" id="KW-0238">DNA-binding</keyword>
<dbReference type="InParanoid" id="A0A158NYA2"/>
<evidence type="ECO:0000259" key="12">
    <source>
        <dbReference type="PROSITE" id="PS50172"/>
    </source>
</evidence>
<dbReference type="FunFam" id="1.20.272.10:FF:000005">
    <property type="entry name" value="Replication factor C subunit 1"/>
    <property type="match status" value="1"/>
</dbReference>
<feature type="region of interest" description="Disordered" evidence="11">
    <location>
        <begin position="935"/>
        <end position="967"/>
    </location>
</feature>
<dbReference type="SMART" id="SM00292">
    <property type="entry name" value="BRCT"/>
    <property type="match status" value="1"/>
</dbReference>
<dbReference type="Gene3D" id="3.40.50.10190">
    <property type="entry name" value="BRCT domain"/>
    <property type="match status" value="1"/>
</dbReference>
<dbReference type="Gene3D" id="3.40.50.300">
    <property type="entry name" value="P-loop containing nucleotide triphosphate hydrolases"/>
    <property type="match status" value="1"/>
</dbReference>
<dbReference type="CDD" id="cd00009">
    <property type="entry name" value="AAA"/>
    <property type="match status" value="1"/>
</dbReference>
<accession>A0A158NYA2</accession>
<sequence length="1010" mass="114062">MPRDIRSYFAPVATSQKNSEPVALKKSQKRRIISSSDEDEEKPQSSTKRSTVVKRKKSSILSDSEDEERVIRDDEKDSSNLTTNKKSKSKEPCKAVPLTELFGKKPIMRVEETKVNQKLQKVESKFHDDEDFDAVLKQLDVQDTLIQDKKSKSKNVDNPKKSEAAVKTEVASNKNRKHNNGLKECDNITNNTSELRSEKVKQSPNKNNVYSKVTNSSPKQNLQKEKKSSSNGDLDISKKDKDTEKSSRKKAKIMEENLFEERKEMKKQRTIMYEKYLQRGGARNPGSKEIPTGAENCLAGVSFCITGVLDSLERNEAEDLIQKYGGRIVKSVSNKVNYIMVGDEAGPSKLAKASNLGIKQISEDDLLEMIRTRPEGKAADIKPTKAKSNVKKIFRKFESDELSSPNKTKALLDSPKKIKIPPSLSVKTSVNTETLPTSKQDLDASNNTQKIITSIRSEPLVERYRPKTMKQIIGQQGDKSCAHNLYIWLRDWHQNRQNLKFKDSTSKQTHGQNFKVALLSGPPGVGKTTTVQVVCKELGYDLVEFNASDTRNKTLLKEAVSGLLSNTTMKDYVTGTKQKITSKHVLLMDEVDGMAGNEDRGGLQELVNLIKHTDVPVICICNDRFNTKVKTISTHSYDLKYPRLRVEQIRSSMKSLCFKENIKISTEDLDHLIESTNYDIRQVINHLEFLGTQMTHVKTTDKKHSNKNFKLGPFDVTKIAFNADEQKNMSLNEKIGLYFHDYNIAPLFIQENYQGVRLSQISLRQRLERIANAADSISQGDLIEKVMRSNMMWSLLPLHACFSFVIPANEMSGSSDGLIRFPSWFGRNSKTTRFNRLLQELTTHTRLATSANKDALNMDYLPYIRNAIVKPLIDNGVDGIEEAINIMGKYHLTREDLDSAIEISFWPGMSDSTSNLDSKIKAAFTRAYQKNPPMLPYAINSTTTTKKRSRQNNDIIGEEEDEEEEIDDIDFDKMIKAKKSTVASTSKAALSTKKRGESIKKCGKVRGKGK</sequence>
<dbReference type="CDD" id="cd18140">
    <property type="entry name" value="HLD_clamp_RFC"/>
    <property type="match status" value="1"/>
</dbReference>
<dbReference type="EnsemblMetazoa" id="XM_012207120.1">
    <property type="protein sequence ID" value="XP_012062510.1"/>
    <property type="gene ID" value="LOC105625807"/>
</dbReference>
<dbReference type="OrthoDB" id="446168at2759"/>
<evidence type="ECO:0000256" key="2">
    <source>
        <dbReference type="ARBA" id="ARBA00006116"/>
    </source>
</evidence>
<feature type="region of interest" description="Disordered" evidence="11">
    <location>
        <begin position="1"/>
        <end position="94"/>
    </location>
</feature>
<dbReference type="AlphaFoldDB" id="A0A158NYA2"/>
<keyword evidence="6 10" id="KW-0547">Nucleotide-binding</keyword>
<dbReference type="InterPro" id="IPR013725">
    <property type="entry name" value="DNA_replication_fac_RFC1_C"/>
</dbReference>
<dbReference type="Proteomes" id="UP000005205">
    <property type="component" value="Unassembled WGS sequence"/>
</dbReference>
<keyword evidence="14" id="KW-1185">Reference proteome</keyword>
<dbReference type="PROSITE" id="PS50172">
    <property type="entry name" value="BRCT"/>
    <property type="match status" value="1"/>
</dbReference>
<comment type="similarity">
    <text evidence="2 10">Belongs to the activator 1 large subunit family.</text>
</comment>
<dbReference type="SUPFAM" id="SSF48019">
    <property type="entry name" value="post-AAA+ oligomerization domain-like"/>
    <property type="match status" value="1"/>
</dbReference>
<dbReference type="GO" id="GO:0005663">
    <property type="term" value="C:DNA replication factor C complex"/>
    <property type="evidence" value="ECO:0007669"/>
    <property type="project" value="InterPro"/>
</dbReference>
<dbReference type="FunFam" id="3.40.50.10190:FF:000001">
    <property type="entry name" value="Replication factor C subunit 1"/>
    <property type="match status" value="1"/>
</dbReference>
<dbReference type="KEGG" id="acep:105625807"/>
<dbReference type="STRING" id="12957.A0A158NYA2"/>
<dbReference type="Pfam" id="PF08519">
    <property type="entry name" value="RFC1"/>
    <property type="match status" value="1"/>
</dbReference>
<dbReference type="InterPro" id="IPR008921">
    <property type="entry name" value="DNA_pol3_clamp-load_cplx_C"/>
</dbReference>
<evidence type="ECO:0000313" key="14">
    <source>
        <dbReference type="Proteomes" id="UP000005205"/>
    </source>
</evidence>
<dbReference type="SUPFAM" id="SSF52113">
    <property type="entry name" value="BRCT domain"/>
    <property type="match status" value="1"/>
</dbReference>
<dbReference type="GO" id="GO:0005524">
    <property type="term" value="F:ATP binding"/>
    <property type="evidence" value="ECO:0007669"/>
    <property type="project" value="UniProtKB-UniRule"/>
</dbReference>
<dbReference type="SMART" id="SM00382">
    <property type="entry name" value="AAA"/>
    <property type="match status" value="1"/>
</dbReference>
<protein>
    <recommendedName>
        <fullName evidence="3 10">Replication factor C subunit 1</fullName>
    </recommendedName>
</protein>
<dbReference type="GO" id="GO:0005634">
    <property type="term" value="C:nucleus"/>
    <property type="evidence" value="ECO:0007669"/>
    <property type="project" value="UniProtKB-SubCell"/>
</dbReference>
<dbReference type="Pfam" id="PF00004">
    <property type="entry name" value="AAA"/>
    <property type="match status" value="1"/>
</dbReference>
<feature type="compositionally biased region" description="Basic and acidic residues" evidence="11">
    <location>
        <begin position="146"/>
        <end position="166"/>
    </location>
</feature>
<dbReference type="PIRSF" id="PIRSF036578">
    <property type="entry name" value="RFC1"/>
    <property type="match status" value="1"/>
</dbReference>
<evidence type="ECO:0000256" key="7">
    <source>
        <dbReference type="ARBA" id="ARBA00022840"/>
    </source>
</evidence>
<dbReference type="InterPro" id="IPR003959">
    <property type="entry name" value="ATPase_AAA_core"/>
</dbReference>
<evidence type="ECO:0000256" key="9">
    <source>
        <dbReference type="ARBA" id="ARBA00023242"/>
    </source>
</evidence>
<dbReference type="PANTHER" id="PTHR23389">
    <property type="entry name" value="CHROMOSOME TRANSMISSION FIDELITY FACTOR 18"/>
    <property type="match status" value="1"/>
</dbReference>
<dbReference type="InterPro" id="IPR003593">
    <property type="entry name" value="AAA+_ATPase"/>
</dbReference>
<organism evidence="13 14">
    <name type="scientific">Atta cephalotes</name>
    <name type="common">Leafcutter ant</name>
    <dbReference type="NCBI Taxonomy" id="12957"/>
    <lineage>
        <taxon>Eukaryota</taxon>
        <taxon>Metazoa</taxon>
        <taxon>Ecdysozoa</taxon>
        <taxon>Arthropoda</taxon>
        <taxon>Hexapoda</taxon>
        <taxon>Insecta</taxon>
        <taxon>Pterygota</taxon>
        <taxon>Neoptera</taxon>
        <taxon>Endopterygota</taxon>
        <taxon>Hymenoptera</taxon>
        <taxon>Apocrita</taxon>
        <taxon>Aculeata</taxon>
        <taxon>Formicoidea</taxon>
        <taxon>Formicidae</taxon>
        <taxon>Myrmicinae</taxon>
        <taxon>Atta</taxon>
    </lineage>
</organism>
<dbReference type="CDD" id="cd17752">
    <property type="entry name" value="BRCT_RFC1"/>
    <property type="match status" value="1"/>
</dbReference>
<reference evidence="13" key="2">
    <citation type="submission" date="2016-04" db="UniProtKB">
        <authorList>
            <consortium name="EnsemblMetazoa"/>
        </authorList>
    </citation>
    <scope>IDENTIFICATION</scope>
</reference>
<evidence type="ECO:0000256" key="8">
    <source>
        <dbReference type="ARBA" id="ARBA00023125"/>
    </source>
</evidence>
<feature type="compositionally biased region" description="Basic and acidic residues" evidence="11">
    <location>
        <begin position="69"/>
        <end position="78"/>
    </location>
</feature>
<dbReference type="GO" id="GO:0003689">
    <property type="term" value="F:DNA clamp loader activity"/>
    <property type="evidence" value="ECO:0007669"/>
    <property type="project" value="UniProtKB-UniRule"/>
</dbReference>
<evidence type="ECO:0000256" key="10">
    <source>
        <dbReference type="PIRNR" id="PIRNR036578"/>
    </source>
</evidence>
<comment type="subcellular location">
    <subcellularLocation>
        <location evidence="1 10">Nucleus</location>
    </subcellularLocation>
</comment>
<dbReference type="InterPro" id="IPR036420">
    <property type="entry name" value="BRCT_dom_sf"/>
</dbReference>
<dbReference type="SUPFAM" id="SSF52540">
    <property type="entry name" value="P-loop containing nucleoside triphosphate hydrolases"/>
    <property type="match status" value="1"/>
</dbReference>
<dbReference type="GO" id="GO:0016887">
    <property type="term" value="F:ATP hydrolysis activity"/>
    <property type="evidence" value="ECO:0007669"/>
    <property type="project" value="InterPro"/>
</dbReference>
<dbReference type="GO" id="GO:0006260">
    <property type="term" value="P:DNA replication"/>
    <property type="evidence" value="ECO:0007669"/>
    <property type="project" value="UniProtKB-KW"/>
</dbReference>
<feature type="region of interest" description="Disordered" evidence="11">
    <location>
        <begin position="986"/>
        <end position="1010"/>
    </location>
</feature>
<dbReference type="PANTHER" id="PTHR23389:SF6">
    <property type="entry name" value="REPLICATION FACTOR C SUBUNIT 1"/>
    <property type="match status" value="1"/>
</dbReference>
<evidence type="ECO:0000256" key="4">
    <source>
        <dbReference type="ARBA" id="ARBA00022553"/>
    </source>
</evidence>
<dbReference type="Gene3D" id="1.20.272.10">
    <property type="match status" value="1"/>
</dbReference>
<evidence type="ECO:0000313" key="13">
    <source>
        <dbReference type="EnsemblMetazoa" id="XP_012062510.1"/>
    </source>
</evidence>
<dbReference type="Pfam" id="PF00533">
    <property type="entry name" value="BRCT"/>
    <property type="match status" value="1"/>
</dbReference>
<evidence type="ECO:0000256" key="5">
    <source>
        <dbReference type="ARBA" id="ARBA00022705"/>
    </source>
</evidence>
<keyword evidence="5 10" id="KW-0235">DNA replication</keyword>
<feature type="compositionally biased region" description="Acidic residues" evidence="11">
    <location>
        <begin position="956"/>
        <end position="967"/>
    </location>
</feature>
<dbReference type="eggNOG" id="KOG1968">
    <property type="taxonomic scope" value="Eukaryota"/>
</dbReference>